<protein>
    <recommendedName>
        <fullName evidence="1">Agd3 CBM87 domain-containing protein</fullName>
    </recommendedName>
</protein>
<reference evidence="2" key="1">
    <citation type="submission" date="2020-02" db="EMBL/GenBank/DDBJ databases">
        <authorList>
            <person name="Palmer J.M."/>
        </authorList>
    </citation>
    <scope>NUCLEOTIDE SEQUENCE</scope>
    <source>
        <strain evidence="2">EPUS1.4</strain>
        <tissue evidence="2">Thallus</tissue>
    </source>
</reference>
<evidence type="ECO:0000313" key="3">
    <source>
        <dbReference type="Proteomes" id="UP000606974"/>
    </source>
</evidence>
<evidence type="ECO:0000313" key="2">
    <source>
        <dbReference type="EMBL" id="KAF7509258.1"/>
    </source>
</evidence>
<dbReference type="Pfam" id="PF25116">
    <property type="entry name" value="CBM87_Agd3"/>
    <property type="match status" value="1"/>
</dbReference>
<dbReference type="EMBL" id="JAACFV010000043">
    <property type="protein sequence ID" value="KAF7509258.1"/>
    <property type="molecule type" value="Genomic_DNA"/>
</dbReference>
<keyword evidence="3" id="KW-1185">Reference proteome</keyword>
<evidence type="ECO:0000259" key="1">
    <source>
        <dbReference type="Pfam" id="PF25116"/>
    </source>
</evidence>
<dbReference type="OrthoDB" id="2113314at2759"/>
<dbReference type="Proteomes" id="UP000606974">
    <property type="component" value="Unassembled WGS sequence"/>
</dbReference>
<feature type="domain" description="Agd3 CBM87" evidence="1">
    <location>
        <begin position="1"/>
        <end position="61"/>
    </location>
</feature>
<name>A0A8H7AHQ7_9EURO</name>
<dbReference type="InterPro" id="IPR056827">
    <property type="entry name" value="CBM87_Agd3"/>
</dbReference>
<sequence length="62" mass="7142">MPTLSSFATNGNYGGIIVTKELAYDYSTRWRSAFKTAQWQQLYDYQTAVGVRMVRLDVYPDP</sequence>
<proteinExistence type="predicted"/>
<organism evidence="2 3">
    <name type="scientific">Endocarpon pusillum</name>
    <dbReference type="NCBI Taxonomy" id="364733"/>
    <lineage>
        <taxon>Eukaryota</taxon>
        <taxon>Fungi</taxon>
        <taxon>Dikarya</taxon>
        <taxon>Ascomycota</taxon>
        <taxon>Pezizomycotina</taxon>
        <taxon>Eurotiomycetes</taxon>
        <taxon>Chaetothyriomycetidae</taxon>
        <taxon>Verrucariales</taxon>
        <taxon>Verrucariaceae</taxon>
        <taxon>Endocarpon</taxon>
    </lineage>
</organism>
<dbReference type="AlphaFoldDB" id="A0A8H7AHQ7"/>
<accession>A0A8H7AHQ7</accession>
<comment type="caution">
    <text evidence="2">The sequence shown here is derived from an EMBL/GenBank/DDBJ whole genome shotgun (WGS) entry which is preliminary data.</text>
</comment>
<gene>
    <name evidence="2" type="ORF">GJ744_008152</name>
</gene>